<reference evidence="2" key="1">
    <citation type="submission" date="2019-02" db="EMBL/GenBank/DDBJ databases">
        <title>Draft genome sequence of Sphaerospermopsis reniformis NIES-1949.</title>
        <authorList>
            <person name="Yamaguchi H."/>
            <person name="Suzuki S."/>
            <person name="Kawachi M."/>
        </authorList>
    </citation>
    <scope>NUCLEOTIDE SEQUENCE [LARGE SCALE GENOMIC DNA]</scope>
    <source>
        <strain evidence="2">NIES-1949</strain>
    </source>
</reference>
<comment type="caution">
    <text evidence="1">The sequence shown here is derived from an EMBL/GenBank/DDBJ whole genome shotgun (WGS) entry which is preliminary data.</text>
</comment>
<proteinExistence type="predicted"/>
<dbReference type="Gene3D" id="3.40.50.1010">
    <property type="entry name" value="5'-nuclease"/>
    <property type="match status" value="1"/>
</dbReference>
<gene>
    <name evidence="1" type="ORF">SR1949_42840</name>
</gene>
<keyword evidence="2" id="KW-1185">Reference proteome</keyword>
<sequence length="163" mass="18459">MRAIIADTGPLYAAIDIDDQYHQRSKTQIQRINAENLTILVPFPVYLETYYLLLYRLGTEQAIKFARDCIESVYFINPSQEQYIAAAEKAAFFPDQKITLLSAPILVTASSKLLTPRLSSGIVVKQSFKNFKQLIKLLLPEPLEPIKIFKLSNSTGCGKDRFL</sequence>
<dbReference type="AlphaFoldDB" id="A0A480A7J1"/>
<organism evidence="1 2">
    <name type="scientific">Sphaerospermopsis reniformis</name>
    <dbReference type="NCBI Taxonomy" id="531300"/>
    <lineage>
        <taxon>Bacteria</taxon>
        <taxon>Bacillati</taxon>
        <taxon>Cyanobacteriota</taxon>
        <taxon>Cyanophyceae</taxon>
        <taxon>Nostocales</taxon>
        <taxon>Aphanizomenonaceae</taxon>
        <taxon>Sphaerospermopsis</taxon>
    </lineage>
</organism>
<name>A0A480A7J1_9CYAN</name>
<evidence type="ECO:0000313" key="2">
    <source>
        <dbReference type="Proteomes" id="UP000300142"/>
    </source>
</evidence>
<evidence type="ECO:0000313" key="1">
    <source>
        <dbReference type="EMBL" id="GCL39161.1"/>
    </source>
</evidence>
<dbReference type="Proteomes" id="UP000300142">
    <property type="component" value="Unassembled WGS sequence"/>
</dbReference>
<protein>
    <recommendedName>
        <fullName evidence="3">PIN domain-containing protein</fullName>
    </recommendedName>
</protein>
<evidence type="ECO:0008006" key="3">
    <source>
        <dbReference type="Google" id="ProtNLM"/>
    </source>
</evidence>
<dbReference type="InterPro" id="IPR029060">
    <property type="entry name" value="PIN-like_dom_sf"/>
</dbReference>
<dbReference type="SUPFAM" id="SSF88723">
    <property type="entry name" value="PIN domain-like"/>
    <property type="match status" value="1"/>
</dbReference>
<accession>A0A480A7J1</accession>
<dbReference type="EMBL" id="BJCE01000216">
    <property type="protein sequence ID" value="GCL39161.1"/>
    <property type="molecule type" value="Genomic_DNA"/>
</dbReference>